<evidence type="ECO:0000256" key="1">
    <source>
        <dbReference type="SAM" id="SignalP"/>
    </source>
</evidence>
<feature type="chain" id="PRO_5026793708" evidence="1">
    <location>
        <begin position="22"/>
        <end position="163"/>
    </location>
</feature>
<gene>
    <name evidence="3" type="ORF">GN138_02895</name>
</gene>
<dbReference type="PANTHER" id="PTHR31157:SF1">
    <property type="entry name" value="SCP DOMAIN-CONTAINING PROTEIN"/>
    <property type="match status" value="1"/>
</dbReference>
<dbReference type="AlphaFoldDB" id="A0A6L6U5E5"/>
<proteinExistence type="predicted"/>
<dbReference type="SUPFAM" id="SSF55797">
    <property type="entry name" value="PR-1-like"/>
    <property type="match status" value="1"/>
</dbReference>
<dbReference type="Gene3D" id="3.40.33.10">
    <property type="entry name" value="CAP"/>
    <property type="match status" value="1"/>
</dbReference>
<comment type="caution">
    <text evidence="3">The sequence shown here is derived from an EMBL/GenBank/DDBJ whole genome shotgun (WGS) entry which is preliminary data.</text>
</comment>
<name>A0A6L6U5E5_9FLAO</name>
<evidence type="ECO:0000259" key="2">
    <source>
        <dbReference type="Pfam" id="PF00188"/>
    </source>
</evidence>
<dbReference type="EMBL" id="WOWS01000001">
    <property type="protein sequence ID" value="MUU77381.1"/>
    <property type="molecule type" value="Genomic_DNA"/>
</dbReference>
<dbReference type="InterPro" id="IPR014044">
    <property type="entry name" value="CAP_dom"/>
</dbReference>
<protein>
    <submittedName>
        <fullName evidence="3">CAP domain-containing protein</fullName>
    </submittedName>
</protein>
<accession>A0A6L6U5E5</accession>
<sequence length="163" mass="18332">MKTLKKIFFFAIIVLSFTSCSTDSVDEGIATIEVPSTPQAKQIEIEIMELINQHRITLGLNTLQNHDTVKAVASTHTTYMIAEANVSHDYFFLRKESLETNANANEVTENVGYGFHTAEGVVNAWLASTSHRENIEGDHTDFDVSAEQNAEGKWYFTNIFIKR</sequence>
<reference evidence="3 4" key="1">
    <citation type="submission" date="2019-12" db="EMBL/GenBank/DDBJ databases">
        <authorList>
            <person name="Li J."/>
        </authorList>
    </citation>
    <scope>NUCLEOTIDE SEQUENCE [LARGE SCALE GENOMIC DNA]</scope>
    <source>
        <strain evidence="3 4">HL2-2</strain>
    </source>
</reference>
<feature type="domain" description="SCP" evidence="2">
    <location>
        <begin position="49"/>
        <end position="135"/>
    </location>
</feature>
<dbReference type="InterPro" id="IPR035940">
    <property type="entry name" value="CAP_sf"/>
</dbReference>
<keyword evidence="4" id="KW-1185">Reference proteome</keyword>
<dbReference type="PROSITE" id="PS51257">
    <property type="entry name" value="PROKAR_LIPOPROTEIN"/>
    <property type="match status" value="1"/>
</dbReference>
<dbReference type="RefSeq" id="WP_157361944.1">
    <property type="nucleotide sequence ID" value="NZ_WOWS01000001.1"/>
</dbReference>
<feature type="signal peptide" evidence="1">
    <location>
        <begin position="1"/>
        <end position="21"/>
    </location>
</feature>
<dbReference type="PANTHER" id="PTHR31157">
    <property type="entry name" value="SCP DOMAIN-CONTAINING PROTEIN"/>
    <property type="match status" value="1"/>
</dbReference>
<dbReference type="Proteomes" id="UP000478208">
    <property type="component" value="Unassembled WGS sequence"/>
</dbReference>
<dbReference type="CDD" id="cd05379">
    <property type="entry name" value="CAP_bacterial"/>
    <property type="match status" value="1"/>
</dbReference>
<evidence type="ECO:0000313" key="3">
    <source>
        <dbReference type="EMBL" id="MUU77381.1"/>
    </source>
</evidence>
<organism evidence="3 4">
    <name type="scientific">Winogradskyella endarachnes</name>
    <dbReference type="NCBI Taxonomy" id="2681965"/>
    <lineage>
        <taxon>Bacteria</taxon>
        <taxon>Pseudomonadati</taxon>
        <taxon>Bacteroidota</taxon>
        <taxon>Flavobacteriia</taxon>
        <taxon>Flavobacteriales</taxon>
        <taxon>Flavobacteriaceae</taxon>
        <taxon>Winogradskyella</taxon>
    </lineage>
</organism>
<keyword evidence="1" id="KW-0732">Signal</keyword>
<evidence type="ECO:0000313" key="4">
    <source>
        <dbReference type="Proteomes" id="UP000478208"/>
    </source>
</evidence>
<dbReference type="Pfam" id="PF00188">
    <property type="entry name" value="CAP"/>
    <property type="match status" value="1"/>
</dbReference>